<organism evidence="1 2">
    <name type="scientific">Flavobacterium hungaricum</name>
    <dbReference type="NCBI Taxonomy" id="2082725"/>
    <lineage>
        <taxon>Bacteria</taxon>
        <taxon>Pseudomonadati</taxon>
        <taxon>Bacteroidota</taxon>
        <taxon>Flavobacteriia</taxon>
        <taxon>Flavobacteriales</taxon>
        <taxon>Flavobacteriaceae</taxon>
        <taxon>Flavobacterium</taxon>
    </lineage>
</organism>
<dbReference type="EMBL" id="PRDM01000004">
    <property type="protein sequence ID" value="MBE8726895.1"/>
    <property type="molecule type" value="Genomic_DNA"/>
</dbReference>
<dbReference type="Proteomes" id="UP000640614">
    <property type="component" value="Unassembled WGS sequence"/>
</dbReference>
<proteinExistence type="predicted"/>
<gene>
    <name evidence="1" type="ORF">C4F50_18410</name>
</gene>
<comment type="caution">
    <text evidence="1">The sequence shown here is derived from an EMBL/GenBank/DDBJ whole genome shotgun (WGS) entry which is preliminary data.</text>
</comment>
<sequence>MKKLILLLIVLCFLGCKKYVVAFEQPTNSKLDNLKLEILLDKEKVQEINLKATNALPAYEKAELSISDDGKHLLQVKAKDTTFSYEIEYPKEKYIMVTAHLKQNGKIHVGILKQSYPFRFK</sequence>
<evidence type="ECO:0000313" key="1">
    <source>
        <dbReference type="EMBL" id="MBE8726895.1"/>
    </source>
</evidence>
<evidence type="ECO:0000313" key="2">
    <source>
        <dbReference type="Proteomes" id="UP000640614"/>
    </source>
</evidence>
<name>A0ABR9TNJ5_9FLAO</name>
<evidence type="ECO:0008006" key="3">
    <source>
        <dbReference type="Google" id="ProtNLM"/>
    </source>
</evidence>
<dbReference type="RefSeq" id="WP_194140068.1">
    <property type="nucleotide sequence ID" value="NZ_PRDM01000004.1"/>
</dbReference>
<accession>A0ABR9TNJ5</accession>
<reference evidence="1 2" key="1">
    <citation type="submission" date="2018-07" db="EMBL/GenBank/DDBJ databases">
        <title>Genome assembly of strain KB82.</title>
        <authorList>
            <person name="Kukolya J."/>
            <person name="Horvath B."/>
            <person name="Nagy I."/>
            <person name="Toth A."/>
        </authorList>
    </citation>
    <scope>NUCLEOTIDE SEQUENCE [LARGE SCALE GENOMIC DNA]</scope>
    <source>
        <strain evidence="1 2">Kb82</strain>
    </source>
</reference>
<protein>
    <recommendedName>
        <fullName evidence="3">Lipoprotein</fullName>
    </recommendedName>
</protein>
<keyword evidence="2" id="KW-1185">Reference proteome</keyword>